<dbReference type="OrthoDB" id="3542447at2"/>
<proteinExistence type="predicted"/>
<sequence length="69" mass="7694">MTNGPRRGDPHGRPISWIFVTVVVVVFTTGGIALIMTNWPLFWACFVLLILAAPIGRAIHITDDRIELH</sequence>
<dbReference type="AlphaFoldDB" id="A0A5M3XEP4"/>
<evidence type="ECO:0000313" key="2">
    <source>
        <dbReference type="EMBL" id="GES16538.1"/>
    </source>
</evidence>
<dbReference type="RefSeq" id="WP_155361551.1">
    <property type="nucleotide sequence ID" value="NZ_BAAAHL010000062.1"/>
</dbReference>
<keyword evidence="1" id="KW-0472">Membrane</keyword>
<dbReference type="Proteomes" id="UP000331127">
    <property type="component" value="Unassembled WGS sequence"/>
</dbReference>
<keyword evidence="3" id="KW-1185">Reference proteome</keyword>
<keyword evidence="1" id="KW-0812">Transmembrane</keyword>
<protein>
    <submittedName>
        <fullName evidence="2">Uncharacterized protein</fullName>
    </submittedName>
</protein>
<name>A0A5M3XEP4_9ACTN</name>
<keyword evidence="1" id="KW-1133">Transmembrane helix</keyword>
<feature type="transmembrane region" description="Helical" evidence="1">
    <location>
        <begin position="15"/>
        <end position="35"/>
    </location>
</feature>
<evidence type="ECO:0000313" key="3">
    <source>
        <dbReference type="Proteomes" id="UP000331127"/>
    </source>
</evidence>
<reference evidence="2 3" key="1">
    <citation type="submission" date="2019-10" db="EMBL/GenBank/DDBJ databases">
        <title>Whole genome shotgun sequence of Acrocarpospora macrocephala NBRC 16266.</title>
        <authorList>
            <person name="Ichikawa N."/>
            <person name="Kimura A."/>
            <person name="Kitahashi Y."/>
            <person name="Komaki H."/>
            <person name="Oguchi A."/>
        </authorList>
    </citation>
    <scope>NUCLEOTIDE SEQUENCE [LARGE SCALE GENOMIC DNA]</scope>
    <source>
        <strain evidence="2 3">NBRC 16266</strain>
    </source>
</reference>
<accession>A0A5M3XEP4</accession>
<comment type="caution">
    <text evidence="2">The sequence shown here is derived from an EMBL/GenBank/DDBJ whole genome shotgun (WGS) entry which is preliminary data.</text>
</comment>
<feature type="transmembrane region" description="Helical" evidence="1">
    <location>
        <begin position="41"/>
        <end position="59"/>
    </location>
</feature>
<dbReference type="EMBL" id="BLAE01000104">
    <property type="protein sequence ID" value="GES16538.1"/>
    <property type="molecule type" value="Genomic_DNA"/>
</dbReference>
<organism evidence="2 3">
    <name type="scientific">Acrocarpospora macrocephala</name>
    <dbReference type="NCBI Taxonomy" id="150177"/>
    <lineage>
        <taxon>Bacteria</taxon>
        <taxon>Bacillati</taxon>
        <taxon>Actinomycetota</taxon>
        <taxon>Actinomycetes</taxon>
        <taxon>Streptosporangiales</taxon>
        <taxon>Streptosporangiaceae</taxon>
        <taxon>Acrocarpospora</taxon>
    </lineage>
</organism>
<evidence type="ECO:0000256" key="1">
    <source>
        <dbReference type="SAM" id="Phobius"/>
    </source>
</evidence>
<gene>
    <name evidence="2" type="ORF">Amac_101360</name>
</gene>